<comment type="cofactor">
    <cofactor evidence="5">
        <name>Mg(2+)</name>
        <dbReference type="ChEBI" id="CHEBI:18420"/>
    </cofactor>
</comment>
<dbReference type="Gene3D" id="3.40.50.10420">
    <property type="entry name" value="NagB/RpiA/CoA transferase-like"/>
    <property type="match status" value="1"/>
</dbReference>
<protein>
    <recommendedName>
        <fullName evidence="5">5-formyltetrahydrofolate cyclo-ligase</fullName>
        <ecNumber evidence="5">6.3.3.2</ecNumber>
    </recommendedName>
</protein>
<dbReference type="GO" id="GO:0046872">
    <property type="term" value="F:metal ion binding"/>
    <property type="evidence" value="ECO:0007669"/>
    <property type="project" value="UniProtKB-KW"/>
</dbReference>
<dbReference type="GO" id="GO:0009396">
    <property type="term" value="P:folic acid-containing compound biosynthetic process"/>
    <property type="evidence" value="ECO:0007669"/>
    <property type="project" value="TreeGrafter"/>
</dbReference>
<dbReference type="SUPFAM" id="SSF100950">
    <property type="entry name" value="NagB/RpiA/CoA transferase-like"/>
    <property type="match status" value="1"/>
</dbReference>
<keyword evidence="5" id="KW-0460">Magnesium</keyword>
<evidence type="ECO:0000313" key="7">
    <source>
        <dbReference type="Proteomes" id="UP000676169"/>
    </source>
</evidence>
<feature type="binding site" evidence="4">
    <location>
        <position position="41"/>
    </location>
    <ligand>
        <name>substrate</name>
    </ligand>
</feature>
<reference evidence="6" key="1">
    <citation type="submission" date="2021-04" db="EMBL/GenBank/DDBJ databases">
        <title>Luteolibacter sp. 32A isolated from the skin of an Anderson's salamander (Ambystoma andersonii).</title>
        <authorList>
            <person name="Spergser J."/>
            <person name="Busse H.-J."/>
        </authorList>
    </citation>
    <scope>NUCLEOTIDE SEQUENCE</scope>
    <source>
        <strain evidence="6">32A</strain>
    </source>
</reference>
<dbReference type="GO" id="GO:0005524">
    <property type="term" value="F:ATP binding"/>
    <property type="evidence" value="ECO:0007669"/>
    <property type="project" value="UniProtKB-KW"/>
</dbReference>
<dbReference type="PANTHER" id="PTHR23407:SF1">
    <property type="entry name" value="5-FORMYLTETRAHYDROFOLATE CYCLO-LIGASE"/>
    <property type="match status" value="1"/>
</dbReference>
<evidence type="ECO:0000256" key="5">
    <source>
        <dbReference type="RuleBase" id="RU361279"/>
    </source>
</evidence>
<keyword evidence="7" id="KW-1185">Reference proteome</keyword>
<dbReference type="InterPro" id="IPR024185">
    <property type="entry name" value="FTHF_cligase-like_sf"/>
</dbReference>
<evidence type="ECO:0000256" key="1">
    <source>
        <dbReference type="ARBA" id="ARBA00010638"/>
    </source>
</evidence>
<dbReference type="PANTHER" id="PTHR23407">
    <property type="entry name" value="ATPASE INHIBITOR/5-FORMYLTETRAHYDROFOLATE CYCLO-LIGASE"/>
    <property type="match status" value="1"/>
</dbReference>
<dbReference type="AlphaFoldDB" id="A0A975IZB3"/>
<evidence type="ECO:0000256" key="2">
    <source>
        <dbReference type="ARBA" id="ARBA00022741"/>
    </source>
</evidence>
<dbReference type="EMBL" id="CP073100">
    <property type="protein sequence ID" value="QUE49515.1"/>
    <property type="molecule type" value="Genomic_DNA"/>
</dbReference>
<dbReference type="GO" id="GO:0030272">
    <property type="term" value="F:5-formyltetrahydrofolate cyclo-ligase activity"/>
    <property type="evidence" value="ECO:0007669"/>
    <property type="project" value="UniProtKB-EC"/>
</dbReference>
<dbReference type="NCBIfam" id="TIGR02727">
    <property type="entry name" value="MTHFS_bact"/>
    <property type="match status" value="1"/>
</dbReference>
<gene>
    <name evidence="6" type="ORF">KBB96_11590</name>
</gene>
<keyword evidence="3 4" id="KW-0067">ATP-binding</keyword>
<dbReference type="KEGG" id="lamb:KBB96_11590"/>
<feature type="binding site" evidence="4">
    <location>
        <begin position="116"/>
        <end position="124"/>
    </location>
    <ligand>
        <name>ATP</name>
        <dbReference type="ChEBI" id="CHEBI:30616"/>
    </ligand>
</feature>
<comment type="similarity">
    <text evidence="1 5">Belongs to the 5-formyltetrahydrofolate cyclo-ligase family.</text>
</comment>
<name>A0A975IZB3_9BACT</name>
<evidence type="ECO:0000256" key="3">
    <source>
        <dbReference type="ARBA" id="ARBA00022840"/>
    </source>
</evidence>
<organism evidence="6 7">
    <name type="scientific">Luteolibacter ambystomatis</name>
    <dbReference type="NCBI Taxonomy" id="2824561"/>
    <lineage>
        <taxon>Bacteria</taxon>
        <taxon>Pseudomonadati</taxon>
        <taxon>Verrucomicrobiota</taxon>
        <taxon>Verrucomicrobiia</taxon>
        <taxon>Verrucomicrobiales</taxon>
        <taxon>Verrucomicrobiaceae</taxon>
        <taxon>Luteolibacter</taxon>
    </lineage>
</organism>
<comment type="catalytic activity">
    <reaction evidence="5">
        <text>(6S)-5-formyl-5,6,7,8-tetrahydrofolate + ATP = (6R)-5,10-methenyltetrahydrofolate + ADP + phosphate</text>
        <dbReference type="Rhea" id="RHEA:10488"/>
        <dbReference type="ChEBI" id="CHEBI:30616"/>
        <dbReference type="ChEBI" id="CHEBI:43474"/>
        <dbReference type="ChEBI" id="CHEBI:57455"/>
        <dbReference type="ChEBI" id="CHEBI:57457"/>
        <dbReference type="ChEBI" id="CHEBI:456216"/>
        <dbReference type="EC" id="6.3.3.2"/>
    </reaction>
</comment>
<keyword evidence="6" id="KW-0436">Ligase</keyword>
<evidence type="ECO:0000256" key="4">
    <source>
        <dbReference type="PIRSR" id="PIRSR006806-1"/>
    </source>
</evidence>
<dbReference type="EC" id="6.3.3.2" evidence="5"/>
<dbReference type="Pfam" id="PF01812">
    <property type="entry name" value="5-FTHF_cyc-lig"/>
    <property type="match status" value="1"/>
</dbReference>
<proteinExistence type="inferred from homology"/>
<keyword evidence="5" id="KW-0479">Metal-binding</keyword>
<accession>A0A975IZB3</accession>
<dbReference type="PIRSF" id="PIRSF006806">
    <property type="entry name" value="FTHF_cligase"/>
    <property type="match status" value="1"/>
</dbReference>
<dbReference type="InterPro" id="IPR002698">
    <property type="entry name" value="FTHF_cligase"/>
</dbReference>
<dbReference type="Proteomes" id="UP000676169">
    <property type="component" value="Chromosome"/>
</dbReference>
<dbReference type="InterPro" id="IPR037171">
    <property type="entry name" value="NagB/RpiA_transferase-like"/>
</dbReference>
<evidence type="ECO:0000313" key="6">
    <source>
        <dbReference type="EMBL" id="QUE49515.1"/>
    </source>
</evidence>
<keyword evidence="2 4" id="KW-0547">Nucleotide-binding</keyword>
<dbReference type="GO" id="GO:0035999">
    <property type="term" value="P:tetrahydrofolate interconversion"/>
    <property type="evidence" value="ECO:0007669"/>
    <property type="project" value="TreeGrafter"/>
</dbReference>
<sequence length="164" mass="17986">MRRRLREIPGDSAVLREAISAWLDAHPEARVIASFAALPGEPDLLPLVAIHPERMWVFPTVRGEHLTFHPVADTAADFEAGSFGIREPAASLPTMPHRDIDVFLCPGLAFTNSGGRLGRGRGFYDRMLALARPDTIKLGVCFPFQITANIFPEPHDVSMSGIIC</sequence>